<evidence type="ECO:0000256" key="2">
    <source>
        <dbReference type="SAM" id="Phobius"/>
    </source>
</evidence>
<reference evidence="4 5" key="1">
    <citation type="submission" date="2016-10" db="EMBL/GenBank/DDBJ databases">
        <authorList>
            <person name="de Groot N.N."/>
        </authorList>
    </citation>
    <scope>NUCLEOTIDE SEQUENCE [LARGE SCALE GENOMIC DNA]</scope>
    <source>
        <strain evidence="4 5">CGMCC 4.7037</strain>
    </source>
</reference>
<protein>
    <recommendedName>
        <fullName evidence="6">Secreted protein</fullName>
    </recommendedName>
</protein>
<proteinExistence type="predicted"/>
<evidence type="ECO:0008006" key="6">
    <source>
        <dbReference type="Google" id="ProtNLM"/>
    </source>
</evidence>
<organism evidence="4 5">
    <name type="scientific">Nonomuraea solani</name>
    <dbReference type="NCBI Taxonomy" id="1144553"/>
    <lineage>
        <taxon>Bacteria</taxon>
        <taxon>Bacillati</taxon>
        <taxon>Actinomycetota</taxon>
        <taxon>Actinomycetes</taxon>
        <taxon>Streptosporangiales</taxon>
        <taxon>Streptosporangiaceae</taxon>
        <taxon>Nonomuraea</taxon>
    </lineage>
</organism>
<feature type="transmembrane region" description="Helical" evidence="2">
    <location>
        <begin position="134"/>
        <end position="156"/>
    </location>
</feature>
<name>A0A1H6EG20_9ACTN</name>
<feature type="signal peptide" evidence="3">
    <location>
        <begin position="1"/>
        <end position="21"/>
    </location>
</feature>
<keyword evidence="3" id="KW-0732">Signal</keyword>
<keyword evidence="2" id="KW-0812">Transmembrane</keyword>
<dbReference type="RefSeq" id="WP_146103863.1">
    <property type="nucleotide sequence ID" value="NZ_FNVT01000010.1"/>
</dbReference>
<dbReference type="OrthoDB" id="3813056at2"/>
<dbReference type="AlphaFoldDB" id="A0A1H6EG20"/>
<sequence length="436" mass="45681">MIRVLCLVAVLVLATAAPAAAHNVMAGADLRIAQTIAGTELTVVIKGTSRVPGPLRIGVIAYEPVAAPRIGVEVRSVEDGRTVKGVATAAARDPRYTELKVGRTGPHELTLRAGNEVAVVPFRVLVERGSAGDFLIYGGFFVAGMLLVGGLLTGALTRRGPGLLLAGGAAAGLTVAVMVIVFEPRLPPAPADGAAPTVETAQAGGRPFVQGKVAALPARPEAGEEFTLRFDLVDGSTGRPVDDLTLHHEALVHMVVTSEDGKYFRHVHPLRTAPGRLEVRLRADRPGRYLAHAELEREDSGGQLLSGDFTIGGKATPQAKADQPATADPSASAGRPVVSPRLRPAVPVAGRPATIELDAPAGVRPWLGMAGHLLVRSQDGSFLGHVHEMGTTAGRLRFTFSFPEPGRYLAWAQYATGDRIVTAPFTVDVTASETLR</sequence>
<feature type="region of interest" description="Disordered" evidence="1">
    <location>
        <begin position="313"/>
        <end position="338"/>
    </location>
</feature>
<gene>
    <name evidence="4" type="ORF">SAMN05444920_11077</name>
</gene>
<evidence type="ECO:0000256" key="1">
    <source>
        <dbReference type="SAM" id="MobiDB-lite"/>
    </source>
</evidence>
<keyword evidence="2" id="KW-0472">Membrane</keyword>
<dbReference type="EMBL" id="FNVT01000010">
    <property type="protein sequence ID" value="SEG96760.1"/>
    <property type="molecule type" value="Genomic_DNA"/>
</dbReference>
<keyword evidence="5" id="KW-1185">Reference proteome</keyword>
<dbReference type="Proteomes" id="UP000236732">
    <property type="component" value="Unassembled WGS sequence"/>
</dbReference>
<feature type="chain" id="PRO_5009296931" description="Secreted protein" evidence="3">
    <location>
        <begin position="22"/>
        <end position="436"/>
    </location>
</feature>
<feature type="transmembrane region" description="Helical" evidence="2">
    <location>
        <begin position="163"/>
        <end position="182"/>
    </location>
</feature>
<evidence type="ECO:0000313" key="4">
    <source>
        <dbReference type="EMBL" id="SEG96760.1"/>
    </source>
</evidence>
<evidence type="ECO:0000313" key="5">
    <source>
        <dbReference type="Proteomes" id="UP000236732"/>
    </source>
</evidence>
<accession>A0A1H6EG20</accession>
<evidence type="ECO:0000256" key="3">
    <source>
        <dbReference type="SAM" id="SignalP"/>
    </source>
</evidence>
<keyword evidence="2" id="KW-1133">Transmembrane helix</keyword>